<dbReference type="InterPro" id="IPR026285">
    <property type="entry name" value="TenA_E"/>
</dbReference>
<dbReference type="STRING" id="3088.A0A383W3C6"/>
<dbReference type="AlphaFoldDB" id="A0A383W3C6"/>
<dbReference type="InterPro" id="IPR016084">
    <property type="entry name" value="Haem_Oase-like_multi-hlx"/>
</dbReference>
<dbReference type="PANTHER" id="PTHR43198:SF5">
    <property type="entry name" value="BIFUNCTIONAL TENA-E PROTEIN"/>
    <property type="match status" value="1"/>
</dbReference>
<keyword evidence="2" id="KW-1185">Reference proteome</keyword>
<proteinExistence type="predicted"/>
<dbReference type="PIRSF" id="PIRSF003170">
    <property type="entry name" value="Pet18p"/>
    <property type="match status" value="1"/>
</dbReference>
<organism evidence="1 2">
    <name type="scientific">Tetradesmus obliquus</name>
    <name type="common">Green alga</name>
    <name type="synonym">Acutodesmus obliquus</name>
    <dbReference type="NCBI Taxonomy" id="3088"/>
    <lineage>
        <taxon>Eukaryota</taxon>
        <taxon>Viridiplantae</taxon>
        <taxon>Chlorophyta</taxon>
        <taxon>core chlorophytes</taxon>
        <taxon>Chlorophyceae</taxon>
        <taxon>CS clade</taxon>
        <taxon>Sphaeropleales</taxon>
        <taxon>Scenedesmaceae</taxon>
        <taxon>Tetradesmus</taxon>
    </lineage>
</organism>
<dbReference type="GO" id="GO:0005829">
    <property type="term" value="C:cytosol"/>
    <property type="evidence" value="ECO:0007669"/>
    <property type="project" value="TreeGrafter"/>
</dbReference>
<name>A0A383W3C6_TETOB</name>
<dbReference type="EMBL" id="FNXT01001109">
    <property type="protein sequence ID" value="SZX72157.1"/>
    <property type="molecule type" value="Genomic_DNA"/>
</dbReference>
<dbReference type="Proteomes" id="UP000256970">
    <property type="component" value="Unassembled WGS sequence"/>
</dbReference>
<evidence type="ECO:0000313" key="2">
    <source>
        <dbReference type="Proteomes" id="UP000256970"/>
    </source>
</evidence>
<dbReference type="InterPro" id="IPR004305">
    <property type="entry name" value="Thiaminase-2/PQQC"/>
</dbReference>
<gene>
    <name evidence="1" type="ORF">BQ4739_LOCUS12350</name>
</gene>
<sequence length="207" mass="23359">MSSDELLAGLEEKWDKAVNHEFIKACIDGSVKPEQFNRWLVQDYYYVRGFTPFAGSLLASAPDSHLETIVSGIAALTDELAWFKDTAQKRGCDVTIIGMQPACVAYRQFMQGLHSEPYAIKATAFWAIEAVYHTAWASVLRNAASEELKQYSHRWGNPAFGEYVQQLRFHADEALAFTPELLPQARKVVEQVADLEVDFWGMAYNEA</sequence>
<dbReference type="CDD" id="cd19357">
    <property type="entry name" value="TenA_E_At3g16990-like"/>
    <property type="match status" value="1"/>
</dbReference>
<dbReference type="PANTHER" id="PTHR43198">
    <property type="entry name" value="BIFUNCTIONAL TH2 PROTEIN"/>
    <property type="match status" value="1"/>
</dbReference>
<protein>
    <submittedName>
        <fullName evidence="1">Uncharacterized protein</fullName>
    </submittedName>
</protein>
<evidence type="ECO:0000313" key="1">
    <source>
        <dbReference type="EMBL" id="SZX72157.1"/>
    </source>
</evidence>
<reference evidence="1 2" key="1">
    <citation type="submission" date="2016-10" db="EMBL/GenBank/DDBJ databases">
        <authorList>
            <person name="Cai Z."/>
        </authorList>
    </citation>
    <scope>NUCLEOTIDE SEQUENCE [LARGE SCALE GENOMIC DNA]</scope>
</reference>
<dbReference type="OrthoDB" id="37730at2759"/>
<dbReference type="InterPro" id="IPR050967">
    <property type="entry name" value="Thiamine_Salvage_TenA"/>
</dbReference>
<dbReference type="Gene3D" id="1.20.910.10">
    <property type="entry name" value="Heme oxygenase-like"/>
    <property type="match status" value="1"/>
</dbReference>
<dbReference type="GO" id="GO:0006772">
    <property type="term" value="P:thiamine metabolic process"/>
    <property type="evidence" value="ECO:0007669"/>
    <property type="project" value="UniProtKB-ARBA"/>
</dbReference>
<accession>A0A383W3C6</accession>
<dbReference type="SUPFAM" id="SSF48613">
    <property type="entry name" value="Heme oxygenase-like"/>
    <property type="match status" value="1"/>
</dbReference>
<dbReference type="Pfam" id="PF03070">
    <property type="entry name" value="TENA_THI-4"/>
    <property type="match status" value="1"/>
</dbReference>